<gene>
    <name evidence="3" type="ORF">JOF50_002153</name>
</gene>
<feature type="chain" id="PRO_5045689431" description="Secreted protein" evidence="2">
    <location>
        <begin position="28"/>
        <end position="368"/>
    </location>
</feature>
<sequence length="368" mass="36190">MKRSRTGLLIASAATVGTLFVVPVAQAQPGVTSVDSAEKPAPSKGTQPGTSTPAPSKGTQPGTSTPAPSKGTQPGTSTPAPSKGSQPGTSTPAPSKGSQPGTSTPAPSKGSQPGTSTPAPSKGSQPGTSTPAPSKGSQPGASTPVVTAPPTREPTPSAAPVDKKPTRVEPAGDYTDQVVVADDPASDYEPASPVVDPAPGVEDTAGVQDAPSVATSEAPREVAEQAPSVAASEAPREVAEQAPPRAGIAGGTVTLTGPGFAAEVNGTSEPLAGSAAVQTAAGVQSVDFTTENGGVEINGPLGEVTVPDAQVKQVQAQADMAFKALPQPVQQQANAINAQVLDAAAAQPAVSHYDMGIVNATVVVDHWD</sequence>
<evidence type="ECO:0000313" key="3">
    <source>
        <dbReference type="EMBL" id="MET3945290.1"/>
    </source>
</evidence>
<protein>
    <recommendedName>
        <fullName evidence="5">Secreted protein</fullName>
    </recommendedName>
</protein>
<organism evidence="3 4">
    <name type="scientific">Corynebacterium mucifaciens</name>
    <dbReference type="NCBI Taxonomy" id="57171"/>
    <lineage>
        <taxon>Bacteria</taxon>
        <taxon>Bacillati</taxon>
        <taxon>Actinomycetota</taxon>
        <taxon>Actinomycetes</taxon>
        <taxon>Mycobacteriales</taxon>
        <taxon>Corynebacteriaceae</taxon>
        <taxon>Corynebacterium</taxon>
    </lineage>
</organism>
<feature type="compositionally biased region" description="Polar residues" evidence="1">
    <location>
        <begin position="44"/>
        <end position="145"/>
    </location>
</feature>
<feature type="region of interest" description="Disordered" evidence="1">
    <location>
        <begin position="31"/>
        <end position="251"/>
    </location>
</feature>
<evidence type="ECO:0000313" key="4">
    <source>
        <dbReference type="Proteomes" id="UP001549139"/>
    </source>
</evidence>
<feature type="signal peptide" evidence="2">
    <location>
        <begin position="1"/>
        <end position="27"/>
    </location>
</feature>
<evidence type="ECO:0008006" key="5">
    <source>
        <dbReference type="Google" id="ProtNLM"/>
    </source>
</evidence>
<proteinExistence type="predicted"/>
<evidence type="ECO:0000256" key="1">
    <source>
        <dbReference type="SAM" id="MobiDB-lite"/>
    </source>
</evidence>
<keyword evidence="2" id="KW-0732">Signal</keyword>
<reference evidence="3 4" key="1">
    <citation type="submission" date="2024-06" db="EMBL/GenBank/DDBJ databases">
        <title>Sequencing the genomes of 1000 actinobacteria strains.</title>
        <authorList>
            <person name="Klenk H.-P."/>
        </authorList>
    </citation>
    <scope>NUCLEOTIDE SEQUENCE [LARGE SCALE GENOMIC DNA]</scope>
    <source>
        <strain evidence="3 4">DSM 44265</strain>
    </source>
</reference>
<dbReference type="Proteomes" id="UP001549139">
    <property type="component" value="Unassembled WGS sequence"/>
</dbReference>
<accession>A0ABV2P0B8</accession>
<dbReference type="EMBL" id="JBEPNZ010000002">
    <property type="protein sequence ID" value="MET3945290.1"/>
    <property type="molecule type" value="Genomic_DNA"/>
</dbReference>
<evidence type="ECO:0000256" key="2">
    <source>
        <dbReference type="SAM" id="SignalP"/>
    </source>
</evidence>
<keyword evidence="4" id="KW-1185">Reference proteome</keyword>
<name>A0ABV2P0B8_9CORY</name>
<dbReference type="RefSeq" id="WP_354074747.1">
    <property type="nucleotide sequence ID" value="NZ_JBEPNZ010000002.1"/>
</dbReference>
<comment type="caution">
    <text evidence="3">The sequence shown here is derived from an EMBL/GenBank/DDBJ whole genome shotgun (WGS) entry which is preliminary data.</text>
</comment>